<dbReference type="Gene3D" id="3.40.50.360">
    <property type="match status" value="1"/>
</dbReference>
<dbReference type="GO" id="GO:0003955">
    <property type="term" value="F:NAD(P)H dehydrogenase (quinone) activity"/>
    <property type="evidence" value="ECO:0007669"/>
    <property type="project" value="TreeGrafter"/>
</dbReference>
<comment type="caution">
    <text evidence="4">The sequence shown here is derived from an EMBL/GenBank/DDBJ whole genome shotgun (WGS) entry which is preliminary data.</text>
</comment>
<dbReference type="GO" id="GO:0005829">
    <property type="term" value="C:cytosol"/>
    <property type="evidence" value="ECO:0007669"/>
    <property type="project" value="TreeGrafter"/>
</dbReference>
<accession>A0AAE3R9H7</accession>
<dbReference type="PANTHER" id="PTHR10204">
    <property type="entry name" value="NAD P H OXIDOREDUCTASE-RELATED"/>
    <property type="match status" value="1"/>
</dbReference>
<dbReference type="AlphaFoldDB" id="A0AAE3R9H7"/>
<dbReference type="InterPro" id="IPR051545">
    <property type="entry name" value="NAD(P)H_dehydrogenase_qn"/>
</dbReference>
<feature type="domain" description="Flavodoxin-like fold" evidence="3">
    <location>
        <begin position="1"/>
        <end position="192"/>
    </location>
</feature>
<evidence type="ECO:0000256" key="2">
    <source>
        <dbReference type="ARBA" id="ARBA00023002"/>
    </source>
</evidence>
<evidence type="ECO:0000259" key="3">
    <source>
        <dbReference type="Pfam" id="PF02525"/>
    </source>
</evidence>
<gene>
    <name evidence="4" type="ORF">QNI22_37360</name>
</gene>
<dbReference type="RefSeq" id="WP_314519290.1">
    <property type="nucleotide sequence ID" value="NZ_JASJOU010000022.1"/>
</dbReference>
<dbReference type="InterPro" id="IPR003680">
    <property type="entry name" value="Flavodoxin_fold"/>
</dbReference>
<keyword evidence="5" id="KW-1185">Reference proteome</keyword>
<dbReference type="Proteomes" id="UP001232063">
    <property type="component" value="Unassembled WGS sequence"/>
</dbReference>
<protein>
    <submittedName>
        <fullName evidence="4">NAD(P)H-dependent oxidoreductase</fullName>
    </submittedName>
</protein>
<organism evidence="4 5">
    <name type="scientific">Xanthocytophaga agilis</name>
    <dbReference type="NCBI Taxonomy" id="3048010"/>
    <lineage>
        <taxon>Bacteria</taxon>
        <taxon>Pseudomonadati</taxon>
        <taxon>Bacteroidota</taxon>
        <taxon>Cytophagia</taxon>
        <taxon>Cytophagales</taxon>
        <taxon>Rhodocytophagaceae</taxon>
        <taxon>Xanthocytophaga</taxon>
    </lineage>
</organism>
<dbReference type="PANTHER" id="PTHR10204:SF34">
    <property type="entry name" value="NAD(P)H DEHYDROGENASE [QUINONE] 1 ISOFORM 1"/>
    <property type="match status" value="1"/>
</dbReference>
<evidence type="ECO:0000256" key="1">
    <source>
        <dbReference type="ARBA" id="ARBA00006252"/>
    </source>
</evidence>
<keyword evidence="2" id="KW-0560">Oxidoreductase</keyword>
<dbReference type="SUPFAM" id="SSF52218">
    <property type="entry name" value="Flavoproteins"/>
    <property type="match status" value="1"/>
</dbReference>
<dbReference type="Pfam" id="PF02525">
    <property type="entry name" value="Flavodoxin_2"/>
    <property type="match status" value="1"/>
</dbReference>
<evidence type="ECO:0000313" key="5">
    <source>
        <dbReference type="Proteomes" id="UP001232063"/>
    </source>
</evidence>
<name>A0AAE3R9H7_9BACT</name>
<sequence length="204" mass="24151">MKVVIVFNHPYEGSYCNAILQSVVTGLHRAGHITDLIHLDKEEFDPVMRAKDLEAFVKAKYNSEDSQTLLDPKVLEYRDRLQEADHLIFIFPIWWELMPAMTKGFIDKVIFPGIAYHYENNGKKMVKEFLRLKGITLITTMNTPSFLYRLLFGNAIRYAFFTGTFWKLGYKNRKWISLNMVKFVSDQKRKKWLTKLESHFERMK</sequence>
<evidence type="ECO:0000313" key="4">
    <source>
        <dbReference type="EMBL" id="MDJ1506381.1"/>
    </source>
</evidence>
<reference evidence="4" key="1">
    <citation type="submission" date="2023-05" db="EMBL/GenBank/DDBJ databases">
        <authorList>
            <person name="Zhang X."/>
        </authorList>
    </citation>
    <scope>NUCLEOTIDE SEQUENCE</scope>
    <source>
        <strain evidence="4">BD1B2-1</strain>
    </source>
</reference>
<comment type="similarity">
    <text evidence="1">Belongs to the NAD(P)H dehydrogenase (quinone) family.</text>
</comment>
<proteinExistence type="inferred from homology"/>
<dbReference type="EMBL" id="JASJOU010000022">
    <property type="protein sequence ID" value="MDJ1506381.1"/>
    <property type="molecule type" value="Genomic_DNA"/>
</dbReference>
<dbReference type="InterPro" id="IPR029039">
    <property type="entry name" value="Flavoprotein-like_sf"/>
</dbReference>